<dbReference type="SUPFAM" id="SSF56235">
    <property type="entry name" value="N-terminal nucleophile aminohydrolases (Ntn hydrolases)"/>
    <property type="match status" value="1"/>
</dbReference>
<comment type="caution">
    <text evidence="4">The sequence shown here is derived from an EMBL/GenBank/DDBJ whole genome shotgun (WGS) entry which is preliminary data.</text>
</comment>
<protein>
    <submittedName>
        <fullName evidence="4">Penicillin acylase family protein</fullName>
    </submittedName>
</protein>
<organism evidence="4 5">
    <name type="scientific">Falsiroseomonas frigidaquae</name>
    <dbReference type="NCBI Taxonomy" id="487318"/>
    <lineage>
        <taxon>Bacteria</taxon>
        <taxon>Pseudomonadati</taxon>
        <taxon>Pseudomonadota</taxon>
        <taxon>Alphaproteobacteria</taxon>
        <taxon>Acetobacterales</taxon>
        <taxon>Roseomonadaceae</taxon>
        <taxon>Falsiroseomonas</taxon>
    </lineage>
</organism>
<dbReference type="Proteomes" id="UP000765160">
    <property type="component" value="Unassembled WGS sequence"/>
</dbReference>
<evidence type="ECO:0000313" key="4">
    <source>
        <dbReference type="EMBL" id="NKE47274.1"/>
    </source>
</evidence>
<dbReference type="InterPro" id="IPR014395">
    <property type="entry name" value="Pen/GL7ACA/AHL_acylase"/>
</dbReference>
<dbReference type="InterPro" id="IPR002692">
    <property type="entry name" value="S45"/>
</dbReference>
<proteinExistence type="inferred from homology"/>
<dbReference type="Gene3D" id="1.10.439.10">
    <property type="entry name" value="Penicillin Amidohydrolase, domain 1"/>
    <property type="match status" value="1"/>
</dbReference>
<dbReference type="InterPro" id="IPR023343">
    <property type="entry name" value="Penicillin_amidase_dom1"/>
</dbReference>
<evidence type="ECO:0000313" key="5">
    <source>
        <dbReference type="Proteomes" id="UP000765160"/>
    </source>
</evidence>
<dbReference type="PIRSF" id="PIRSF001227">
    <property type="entry name" value="Pen_acylase"/>
    <property type="match status" value="1"/>
</dbReference>
<accession>A0ABX1F4J1</accession>
<dbReference type="Gene3D" id="3.60.20.10">
    <property type="entry name" value="Glutamine Phosphoribosylpyrophosphate, subunit 1, domain 1"/>
    <property type="match status" value="1"/>
</dbReference>
<reference evidence="4 5" key="1">
    <citation type="submission" date="2020-03" db="EMBL/GenBank/DDBJ databases">
        <title>Roseomonas selenitidurans sp. nov. isolated from soil.</title>
        <authorList>
            <person name="Liu H."/>
        </authorList>
    </citation>
    <scope>NUCLEOTIDE SEQUENCE [LARGE SCALE GENOMIC DNA]</scope>
    <source>
        <strain evidence="4 5">JCM 15073</strain>
    </source>
</reference>
<dbReference type="CDD" id="cd03747">
    <property type="entry name" value="Ntn_PGA_like"/>
    <property type="match status" value="1"/>
</dbReference>
<dbReference type="InterPro" id="IPR043146">
    <property type="entry name" value="Penicillin_amidase_N_B-knob"/>
</dbReference>
<dbReference type="RefSeq" id="WP_168052435.1">
    <property type="nucleotide sequence ID" value="NZ_JAATJR010000006.1"/>
</dbReference>
<keyword evidence="5" id="KW-1185">Reference proteome</keyword>
<dbReference type="InterPro" id="IPR029055">
    <property type="entry name" value="Ntn_hydrolases_N"/>
</dbReference>
<dbReference type="InterPro" id="IPR043147">
    <property type="entry name" value="Penicillin_amidase_A-knob"/>
</dbReference>
<dbReference type="PANTHER" id="PTHR34218">
    <property type="entry name" value="PEPTIDASE S45 PENICILLIN AMIDASE"/>
    <property type="match status" value="1"/>
</dbReference>
<evidence type="ECO:0000256" key="2">
    <source>
        <dbReference type="ARBA" id="ARBA00022801"/>
    </source>
</evidence>
<sequence length="779" mass="83388">MRLLLRLSGRLILLAFILTGFAIAFAAALVFTTLPDAREELAIPSLSAPVAISLDEHGIPRIRAETERDAAVALGYLHARDRMFQMEAMRRSAAGRLAEIAGPSALRLDRFSRTLGLLPRAEADLAALDAGTRDMLAAYAEGVNALLLVRGRLAAPEFLVLGEPEPWRPEHSLLWGKVMGLWLSGNWRRELERAALAEALPPAKLDDLWPQDASPGRPDLASLPGAPHLARVLQAIPLFGEDAPLPASASNAWVVAGQRSASGAPILANDPHLGFNAPILWYLARIELPEGQFRAGATAPGVPGIVIGRNQSVAWGFTTTHSDTQDVFVERLAGPDAYLTPDGPRPFTLREEHIAIRGQEEPEILQVRETRHGPVISGLDGLATPEGHVLAVAMANLQPNDTAAAALVALNRATSVAEARAAGALFSSPPQTLLVADSAGRIAQYLLGRTPIRAGGDGSLPARGWDGSGDWTGFVPFDAMAHVEDPETGLIANANSRPAPVDHPVFLGREWYGDWRLRRIRELLAARPLHDAAGFAAMQNDVVSPLAREILPVLRAVPPPPGLAARAHALLADWNGEMRADLPPPLIHHAWLRQFRQMALAAGGAPEGTAAGPEFLARLLLEPGRAEAWCGSEGCTPLLARALERAVADLEAQYGGDLAEWRWGAAHVARFEHPLLRFVPLLGRMTRLEAGTGGDNETLSRGGMRGSGENPFAHQHGAGLRMVSDLSDDEGALAIIATGQSGNPLSDNFASLMERWQSGDVVRLGRRPENETGSIRLTP</sequence>
<keyword evidence="3" id="KW-0865">Zymogen</keyword>
<evidence type="ECO:0000256" key="1">
    <source>
        <dbReference type="ARBA" id="ARBA00006586"/>
    </source>
</evidence>
<dbReference type="Pfam" id="PF01804">
    <property type="entry name" value="Penicil_amidase"/>
    <property type="match status" value="1"/>
</dbReference>
<comment type="similarity">
    <text evidence="1">Belongs to the peptidase S45 family.</text>
</comment>
<dbReference type="PANTHER" id="PTHR34218:SF4">
    <property type="entry name" value="ACYL-HOMOSERINE LACTONE ACYLASE QUIP"/>
    <property type="match status" value="1"/>
</dbReference>
<dbReference type="Gene3D" id="1.10.1400.10">
    <property type="match status" value="1"/>
</dbReference>
<evidence type="ECO:0000256" key="3">
    <source>
        <dbReference type="ARBA" id="ARBA00023145"/>
    </source>
</evidence>
<gene>
    <name evidence="4" type="ORF">HB662_21030</name>
</gene>
<keyword evidence="2" id="KW-0378">Hydrolase</keyword>
<dbReference type="EMBL" id="JAAVTX010000006">
    <property type="protein sequence ID" value="NKE47274.1"/>
    <property type="molecule type" value="Genomic_DNA"/>
</dbReference>
<name>A0ABX1F4J1_9PROT</name>
<dbReference type="Gene3D" id="2.30.120.10">
    <property type="match status" value="1"/>
</dbReference>